<keyword evidence="3" id="KW-1185">Reference proteome</keyword>
<evidence type="ECO:0000313" key="2">
    <source>
        <dbReference type="EMBL" id="QQL44458.1"/>
    </source>
</evidence>
<dbReference type="PANTHER" id="PTHR13696">
    <property type="entry name" value="P-LOOP CONTAINING NUCLEOSIDE TRIPHOSPHATE HYDROLASE"/>
    <property type="match status" value="1"/>
</dbReference>
<dbReference type="EMBL" id="CP066776">
    <property type="protein sequence ID" value="QQL44458.1"/>
    <property type="molecule type" value="Genomic_DNA"/>
</dbReference>
<dbReference type="Gene3D" id="3.40.50.300">
    <property type="entry name" value="P-loop containing nucleotide triphosphate hydrolases"/>
    <property type="match status" value="1"/>
</dbReference>
<sequence>MKIIAIANQKGGVGKTTTSINLSVCLAELGKRVLLIDLDPQANATSGLGVELPDDDEDASFSLYHPLIGDVPALDKVMPTRIENLSIIPSEMNLAGTEIELARTDNHLTRLQEVLAPLREADQFDYCFLDTPPSLGVLMTTSLAASDEVLIPLQCEWFGLEGLAKIVGVIEQIRDSGANPNTGVEGIVMTMFDSRTNLARQVTDEVRAHFEEQVYNTVIPRSIRLGESPSFGLPIIEHDPRGPGANAYRSLAKEFLARHTTTSDPSTEEHSATDAAADGA</sequence>
<dbReference type="FunFam" id="3.40.50.300:FF:000285">
    <property type="entry name" value="Sporulation initiation inhibitor Soj"/>
    <property type="match status" value="1"/>
</dbReference>
<dbReference type="InterPro" id="IPR025669">
    <property type="entry name" value="AAA_dom"/>
</dbReference>
<accession>A0A6B3LCW7</accession>
<gene>
    <name evidence="2" type="ORF">G3M56_011260</name>
</gene>
<dbReference type="RefSeq" id="WP_164365077.1">
    <property type="nucleotide sequence ID" value="NZ_CP066776.1"/>
</dbReference>
<dbReference type="PRINTS" id="PR00091">
    <property type="entry name" value="NITROGNASEII"/>
</dbReference>
<protein>
    <submittedName>
        <fullName evidence="2">ParA family protein</fullName>
    </submittedName>
</protein>
<dbReference type="InterPro" id="IPR027417">
    <property type="entry name" value="P-loop_NTPase"/>
</dbReference>
<proteinExistence type="predicted"/>
<dbReference type="PANTHER" id="PTHR13696:SF52">
    <property type="entry name" value="PARA FAMILY PROTEIN CT_582"/>
    <property type="match status" value="1"/>
</dbReference>
<dbReference type="CDD" id="cd02042">
    <property type="entry name" value="ParAB_family"/>
    <property type="match status" value="1"/>
</dbReference>
<dbReference type="SUPFAM" id="SSF52540">
    <property type="entry name" value="P-loop containing nucleoside triphosphate hydrolases"/>
    <property type="match status" value="1"/>
</dbReference>
<reference evidence="2 3" key="1">
    <citation type="submission" date="2020-12" db="EMBL/GenBank/DDBJ databases">
        <title>Sulforoseuscoccus oceanibium gen. nov., sp. nov., a representative of the phylum Verrucomicrobia with special cytoplasmic membrane, and proposal of Sulforoseuscoccusaceae fam. nov.</title>
        <authorList>
            <person name="Xi F."/>
        </authorList>
    </citation>
    <scope>NUCLEOTIDE SEQUENCE [LARGE SCALE GENOMIC DNA]</scope>
    <source>
        <strain evidence="2 3">T37</strain>
    </source>
</reference>
<evidence type="ECO:0000313" key="3">
    <source>
        <dbReference type="Proteomes" id="UP000475117"/>
    </source>
</evidence>
<feature type="domain" description="AAA" evidence="1">
    <location>
        <begin position="1"/>
        <end position="179"/>
    </location>
</feature>
<name>A0A6B3LCW7_9BACT</name>
<organism evidence="2 3">
    <name type="scientific">Sulfuriroseicoccus oceanibius</name>
    <dbReference type="NCBI Taxonomy" id="2707525"/>
    <lineage>
        <taxon>Bacteria</taxon>
        <taxon>Pseudomonadati</taxon>
        <taxon>Verrucomicrobiota</taxon>
        <taxon>Verrucomicrobiia</taxon>
        <taxon>Verrucomicrobiales</taxon>
        <taxon>Verrucomicrobiaceae</taxon>
        <taxon>Sulfuriroseicoccus</taxon>
    </lineage>
</organism>
<dbReference type="KEGG" id="soa:G3M56_011260"/>
<dbReference type="InterPro" id="IPR050678">
    <property type="entry name" value="DNA_Partitioning_ATPase"/>
</dbReference>
<dbReference type="Pfam" id="PF13614">
    <property type="entry name" value="AAA_31"/>
    <property type="match status" value="1"/>
</dbReference>
<dbReference type="AlphaFoldDB" id="A0A6B3LCW7"/>
<dbReference type="Proteomes" id="UP000475117">
    <property type="component" value="Chromosome"/>
</dbReference>
<evidence type="ECO:0000259" key="1">
    <source>
        <dbReference type="Pfam" id="PF13614"/>
    </source>
</evidence>